<dbReference type="SUPFAM" id="SSF54373">
    <property type="entry name" value="FAD-linked reductases, C-terminal domain"/>
    <property type="match status" value="1"/>
</dbReference>
<proteinExistence type="inferred from homology"/>
<keyword evidence="5" id="KW-0560">Oxidoreductase</keyword>
<evidence type="ECO:0000313" key="7">
    <source>
        <dbReference type="EMBL" id="EKF41469.1"/>
    </source>
</evidence>
<evidence type="ECO:0000256" key="5">
    <source>
        <dbReference type="ARBA" id="ARBA00023002"/>
    </source>
</evidence>
<comment type="cofactor">
    <cofactor evidence="1">
        <name>FAD</name>
        <dbReference type="ChEBI" id="CHEBI:57692"/>
    </cofactor>
</comment>
<sequence length="529" mass="58422">MPPEPTETQGRDYDVLVIGAGINGTSAARELVSSGFRTLLAEKGDFASGASSRSSRILHCGLRYFETPNPVRTFTVHPFRFAGALSMARAAMQARAELADSVPERCNPITMCFPVYRDSSVRAWHIDLGFILLRAIGPSKPPLSYRRLTRDFERHLPFAAHLRDRHQLVSVATYREYVMDWPDRLCVDTGLEAEQIGADLKLFCEVVSLRRQAGKWCARLIDLHGGHEQEISARVVLNMAGTWIDSVKDRSEGPATPRLITGTKGAHIAVRLPKAYEGFGITTLHRGGMPFYCLPSHDDIFYFGPTETLFDGDAGDVSATDADIDFLIGEANHLLPGLQLSRRDVVFTWAGVRPLTHDAGQPMGRRTREIHDLASAGMPGMFAMTAGPVMSHLSAGREICTVVEKYLGASRHSSAWRGRPCEMQHVGHGIARPISTDRPASFRNAVATEHARDLKGILYTRTGLAWRGHLEREDVEEAAGAVSELAGWSPERTVREVNDFLRYQKTVFRTASDPEQNNATTSKMGDVQA</sequence>
<dbReference type="AlphaFoldDB" id="K2NUD1"/>
<evidence type="ECO:0000259" key="6">
    <source>
        <dbReference type="Pfam" id="PF01266"/>
    </source>
</evidence>
<reference evidence="7 8" key="1">
    <citation type="journal article" date="2012" name="J. Bacteriol.">
        <title>Genome Sequence of Nitratireductor indicus Type Strain C115.</title>
        <authorList>
            <person name="Lai Q."/>
            <person name="Li G."/>
            <person name="Yu Z."/>
            <person name="Shao Z."/>
        </authorList>
    </citation>
    <scope>NUCLEOTIDE SEQUENCE [LARGE SCALE GENOMIC DNA]</scope>
    <source>
        <strain evidence="7 8">C115</strain>
    </source>
</reference>
<dbReference type="Gene3D" id="3.30.9.10">
    <property type="entry name" value="D-Amino Acid Oxidase, subunit A, domain 2"/>
    <property type="match status" value="1"/>
</dbReference>
<comment type="similarity">
    <text evidence="2">Belongs to the FAD-dependent glycerol-3-phosphate dehydrogenase family.</text>
</comment>
<dbReference type="OrthoDB" id="9766796at2"/>
<accession>K2NUD1</accession>
<dbReference type="InterPro" id="IPR036188">
    <property type="entry name" value="FAD/NAD-bd_sf"/>
</dbReference>
<dbReference type="GO" id="GO:0004368">
    <property type="term" value="F:glycerol-3-phosphate dehydrogenase (quinone) activity"/>
    <property type="evidence" value="ECO:0007669"/>
    <property type="project" value="InterPro"/>
</dbReference>
<keyword evidence="8" id="KW-1185">Reference proteome</keyword>
<dbReference type="PRINTS" id="PR01001">
    <property type="entry name" value="FADG3PDH"/>
</dbReference>
<dbReference type="Gene3D" id="3.50.50.60">
    <property type="entry name" value="FAD/NAD(P)-binding domain"/>
    <property type="match status" value="1"/>
</dbReference>
<dbReference type="PATRIC" id="fig|1231190.3.peg.3413"/>
<dbReference type="EMBL" id="AMSI01000011">
    <property type="protein sequence ID" value="EKF41469.1"/>
    <property type="molecule type" value="Genomic_DNA"/>
</dbReference>
<dbReference type="SUPFAM" id="SSF51905">
    <property type="entry name" value="FAD/NAD(P)-binding domain"/>
    <property type="match status" value="1"/>
</dbReference>
<keyword evidence="3" id="KW-0285">Flavoprotein</keyword>
<dbReference type="STRING" id="721133.SAMN05216176_1117"/>
<dbReference type="InterPro" id="IPR000447">
    <property type="entry name" value="G3P_DH_FAD-dep"/>
</dbReference>
<evidence type="ECO:0000256" key="2">
    <source>
        <dbReference type="ARBA" id="ARBA00007330"/>
    </source>
</evidence>
<gene>
    <name evidence="7" type="ORF">NA8A_16496</name>
</gene>
<comment type="caution">
    <text evidence="7">The sequence shown here is derived from an EMBL/GenBank/DDBJ whole genome shotgun (WGS) entry which is preliminary data.</text>
</comment>
<dbReference type="PANTHER" id="PTHR11985:SF15">
    <property type="entry name" value="GLYCEROL-3-PHOSPHATE DEHYDROGENASE, MITOCHONDRIAL"/>
    <property type="match status" value="1"/>
</dbReference>
<dbReference type="Pfam" id="PF01266">
    <property type="entry name" value="DAO"/>
    <property type="match status" value="1"/>
</dbReference>
<protein>
    <submittedName>
        <fullName evidence="7">FAD dependent oxidoreductase</fullName>
    </submittedName>
</protein>
<dbReference type="eggNOG" id="COG0578">
    <property type="taxonomic scope" value="Bacteria"/>
</dbReference>
<dbReference type="PANTHER" id="PTHR11985">
    <property type="entry name" value="GLYCEROL-3-PHOSPHATE DEHYDROGENASE"/>
    <property type="match status" value="1"/>
</dbReference>
<keyword evidence="4" id="KW-0274">FAD</keyword>
<evidence type="ECO:0000256" key="4">
    <source>
        <dbReference type="ARBA" id="ARBA00022827"/>
    </source>
</evidence>
<name>K2NUD1_9HYPH</name>
<evidence type="ECO:0000313" key="8">
    <source>
        <dbReference type="Proteomes" id="UP000007374"/>
    </source>
</evidence>
<dbReference type="InterPro" id="IPR006076">
    <property type="entry name" value="FAD-dep_OxRdtase"/>
</dbReference>
<evidence type="ECO:0000256" key="1">
    <source>
        <dbReference type="ARBA" id="ARBA00001974"/>
    </source>
</evidence>
<feature type="domain" description="FAD dependent oxidoreductase" evidence="6">
    <location>
        <begin position="14"/>
        <end position="393"/>
    </location>
</feature>
<evidence type="ECO:0000256" key="3">
    <source>
        <dbReference type="ARBA" id="ARBA00022630"/>
    </source>
</evidence>
<organism evidence="7 8">
    <name type="scientific">Nitratireductor indicus C115</name>
    <dbReference type="NCBI Taxonomy" id="1231190"/>
    <lineage>
        <taxon>Bacteria</taxon>
        <taxon>Pseudomonadati</taxon>
        <taxon>Pseudomonadota</taxon>
        <taxon>Alphaproteobacteria</taxon>
        <taxon>Hyphomicrobiales</taxon>
        <taxon>Phyllobacteriaceae</taxon>
        <taxon>Nitratireductor</taxon>
    </lineage>
</organism>
<dbReference type="GO" id="GO:0046168">
    <property type="term" value="P:glycerol-3-phosphate catabolic process"/>
    <property type="evidence" value="ECO:0007669"/>
    <property type="project" value="TreeGrafter"/>
</dbReference>
<dbReference type="RefSeq" id="WP_009451497.1">
    <property type="nucleotide sequence ID" value="NZ_AMSI01000011.1"/>
</dbReference>
<dbReference type="Proteomes" id="UP000007374">
    <property type="component" value="Unassembled WGS sequence"/>
</dbReference>